<dbReference type="Gene3D" id="3.30.420.40">
    <property type="match status" value="1"/>
</dbReference>
<dbReference type="AlphaFoldDB" id="A0A9J6BNW4"/>
<dbReference type="EC" id="2.7.1.59" evidence="2"/>
<sequence>MDEIYFAGVEGGATQSVLIISNGAGEILGKAHGESSNHWMIGIPEVAKRINAMACEAKANAKIPQSTKLKCIGLSLSGCEQESTNAALEREIRHSYPNLAENYVVCSDTMGSIMTISNLGGLVVIAGTGSNAVLRNPNGETFQCGGWGHQLGDEGGAWFISQKLVKTVFDHEDNLEKCTYDITTAWKLIKNHFKIDTRVDMLEHCYAKFNKSFYAKLCQKMSVAALDGDELCKSIFNEAGRLLAKMIVALLPKISPELVKTGYLNVICVGSVWISWNLLKTGFIKELEKHNILFELRLLRLKSNISMAIGSVYMAADSVKFPLPRDYEENYEIFFNFNGNCEHLNLNNNIL</sequence>
<evidence type="ECO:0000313" key="6">
    <source>
        <dbReference type="EMBL" id="KAG5671397.1"/>
    </source>
</evidence>
<gene>
    <name evidence="6" type="ORF">PVAND_001595</name>
</gene>
<reference evidence="6" key="1">
    <citation type="submission" date="2021-03" db="EMBL/GenBank/DDBJ databases">
        <title>Chromosome level genome of the anhydrobiotic midge Polypedilum vanderplanki.</title>
        <authorList>
            <person name="Yoshida Y."/>
            <person name="Kikawada T."/>
            <person name="Gusev O."/>
        </authorList>
    </citation>
    <scope>NUCLEOTIDE SEQUENCE</scope>
    <source>
        <strain evidence="6">NIAS01</strain>
        <tissue evidence="6">Whole body or cell culture</tissue>
    </source>
</reference>
<dbReference type="InterPro" id="IPR002731">
    <property type="entry name" value="ATPase_BadF"/>
</dbReference>
<name>A0A9J6BNW4_POLVA</name>
<evidence type="ECO:0000256" key="3">
    <source>
        <dbReference type="ARBA" id="ARBA00014974"/>
    </source>
</evidence>
<protein>
    <recommendedName>
        <fullName evidence="3">N-acetyl-D-glucosamine kinase</fullName>
        <ecNumber evidence="2">2.7.1.59</ecNumber>
    </recommendedName>
    <alternativeName>
        <fullName evidence="4">GlcNAc kinase</fullName>
    </alternativeName>
</protein>
<dbReference type="Proteomes" id="UP001107558">
    <property type="component" value="Chromosome 3"/>
</dbReference>
<evidence type="ECO:0000256" key="2">
    <source>
        <dbReference type="ARBA" id="ARBA00012122"/>
    </source>
</evidence>
<dbReference type="CDD" id="cd24078">
    <property type="entry name" value="ASKHA_NBD_NAGK_meta"/>
    <property type="match status" value="1"/>
</dbReference>
<dbReference type="Pfam" id="PF01869">
    <property type="entry name" value="BcrAD_BadFG"/>
    <property type="match status" value="1"/>
</dbReference>
<feature type="domain" description="ATPase BadF/BadG/BcrA/BcrD type" evidence="5">
    <location>
        <begin position="8"/>
        <end position="279"/>
    </location>
</feature>
<comment type="similarity">
    <text evidence="1">Belongs to the eukaryotic-type N-acetylglucosamine kinase family.</text>
</comment>
<dbReference type="InterPro" id="IPR043129">
    <property type="entry name" value="ATPase_NBD"/>
</dbReference>
<dbReference type="InterPro" id="IPR039758">
    <property type="entry name" value="NAGK-like"/>
</dbReference>
<dbReference type="SUPFAM" id="SSF53067">
    <property type="entry name" value="Actin-like ATPase domain"/>
    <property type="match status" value="2"/>
</dbReference>
<dbReference type="EMBL" id="JADBJN010000003">
    <property type="protein sequence ID" value="KAG5671397.1"/>
    <property type="molecule type" value="Genomic_DNA"/>
</dbReference>
<proteinExistence type="inferred from homology"/>
<dbReference type="PANTHER" id="PTHR12862:SF0">
    <property type="entry name" value="N-ACETYL-D-GLUCOSAMINE KINASE"/>
    <property type="match status" value="1"/>
</dbReference>
<comment type="caution">
    <text evidence="6">The sequence shown here is derived from an EMBL/GenBank/DDBJ whole genome shotgun (WGS) entry which is preliminary data.</text>
</comment>
<dbReference type="OrthoDB" id="311172at2759"/>
<dbReference type="PANTHER" id="PTHR12862">
    <property type="entry name" value="BADF TYPE ATPASE DOMAIN-CONTAINING PROTEIN"/>
    <property type="match status" value="1"/>
</dbReference>
<organism evidence="6 7">
    <name type="scientific">Polypedilum vanderplanki</name>
    <name type="common">Sleeping chironomid midge</name>
    <dbReference type="NCBI Taxonomy" id="319348"/>
    <lineage>
        <taxon>Eukaryota</taxon>
        <taxon>Metazoa</taxon>
        <taxon>Ecdysozoa</taxon>
        <taxon>Arthropoda</taxon>
        <taxon>Hexapoda</taxon>
        <taxon>Insecta</taxon>
        <taxon>Pterygota</taxon>
        <taxon>Neoptera</taxon>
        <taxon>Endopterygota</taxon>
        <taxon>Diptera</taxon>
        <taxon>Nematocera</taxon>
        <taxon>Chironomoidea</taxon>
        <taxon>Chironomidae</taxon>
        <taxon>Chironominae</taxon>
        <taxon>Polypedilum</taxon>
        <taxon>Polypedilum</taxon>
    </lineage>
</organism>
<keyword evidence="7" id="KW-1185">Reference proteome</keyword>
<accession>A0A9J6BNW4</accession>
<evidence type="ECO:0000256" key="1">
    <source>
        <dbReference type="ARBA" id="ARBA00006198"/>
    </source>
</evidence>
<evidence type="ECO:0000259" key="5">
    <source>
        <dbReference type="Pfam" id="PF01869"/>
    </source>
</evidence>
<evidence type="ECO:0000313" key="7">
    <source>
        <dbReference type="Proteomes" id="UP001107558"/>
    </source>
</evidence>
<dbReference type="GO" id="GO:0045127">
    <property type="term" value="F:N-acetylglucosamine kinase activity"/>
    <property type="evidence" value="ECO:0007669"/>
    <property type="project" value="UniProtKB-EC"/>
</dbReference>
<evidence type="ECO:0000256" key="4">
    <source>
        <dbReference type="ARBA" id="ARBA00031123"/>
    </source>
</evidence>